<dbReference type="AlphaFoldDB" id="A0A3B0TYM9"/>
<proteinExistence type="predicted"/>
<feature type="non-terminal residue" evidence="1">
    <location>
        <position position="75"/>
    </location>
</feature>
<dbReference type="PROSITE" id="PS51257">
    <property type="entry name" value="PROKAR_LIPOPROTEIN"/>
    <property type="match status" value="1"/>
</dbReference>
<gene>
    <name evidence="1" type="ORF">MNBD_BACTEROID03-463</name>
</gene>
<dbReference type="EMBL" id="UOEL01000083">
    <property type="protein sequence ID" value="VAW12216.1"/>
    <property type="molecule type" value="Genomic_DNA"/>
</dbReference>
<protein>
    <submittedName>
        <fullName evidence="1">Uncharacterized protein</fullName>
    </submittedName>
</protein>
<sequence>MKAIKRINILVIFILLIFSCDKEQEIVETDPVQVQPEIGITLVNDKLKFNNKESLTFFLNQSEQSKIKSKVDEFT</sequence>
<name>A0A3B0TYM9_9ZZZZ</name>
<evidence type="ECO:0000313" key="1">
    <source>
        <dbReference type="EMBL" id="VAW12216.1"/>
    </source>
</evidence>
<organism evidence="1">
    <name type="scientific">hydrothermal vent metagenome</name>
    <dbReference type="NCBI Taxonomy" id="652676"/>
    <lineage>
        <taxon>unclassified sequences</taxon>
        <taxon>metagenomes</taxon>
        <taxon>ecological metagenomes</taxon>
    </lineage>
</organism>
<accession>A0A3B0TYM9</accession>
<reference evidence="1" key="1">
    <citation type="submission" date="2018-06" db="EMBL/GenBank/DDBJ databases">
        <authorList>
            <person name="Zhirakovskaya E."/>
        </authorList>
    </citation>
    <scope>NUCLEOTIDE SEQUENCE</scope>
</reference>